<proteinExistence type="predicted"/>
<dbReference type="InterPro" id="IPR016155">
    <property type="entry name" value="Mopterin_synth/thiamin_S_b"/>
</dbReference>
<accession>A0A1I1ZPD6</accession>
<dbReference type="PANTHER" id="PTHR34472">
    <property type="entry name" value="SULFUR CARRIER PROTEIN THIS"/>
    <property type="match status" value="1"/>
</dbReference>
<dbReference type="PANTHER" id="PTHR34472:SF1">
    <property type="entry name" value="SULFUR CARRIER PROTEIN THIS"/>
    <property type="match status" value="1"/>
</dbReference>
<evidence type="ECO:0000313" key="2">
    <source>
        <dbReference type="Proteomes" id="UP000198596"/>
    </source>
</evidence>
<dbReference type="Gene3D" id="3.10.20.30">
    <property type="match status" value="1"/>
</dbReference>
<dbReference type="OrthoDB" id="1525151at2"/>
<dbReference type="SUPFAM" id="SSF54285">
    <property type="entry name" value="MoaD/ThiS"/>
    <property type="match status" value="1"/>
</dbReference>
<evidence type="ECO:0000313" key="1">
    <source>
        <dbReference type="EMBL" id="SFE32210.1"/>
    </source>
</evidence>
<reference evidence="2" key="1">
    <citation type="submission" date="2016-10" db="EMBL/GenBank/DDBJ databases">
        <authorList>
            <person name="Varghese N."/>
            <person name="Submissions S."/>
        </authorList>
    </citation>
    <scope>NUCLEOTIDE SEQUENCE [LARGE SCALE GENOMIC DNA]</scope>
    <source>
        <strain evidence="2">CGMCC 1.9227</strain>
    </source>
</reference>
<keyword evidence="2" id="KW-1185">Reference proteome</keyword>
<sequence length="68" mass="7522">MELKINNQTKQFATDSLTVQALLDLEIPIKQNGIAFAINDTIIPKSNWNSHIIQETDDILIITATQGG</sequence>
<dbReference type="InterPro" id="IPR010035">
    <property type="entry name" value="Thi_S"/>
</dbReference>
<dbReference type="RefSeq" id="WP_091203000.1">
    <property type="nucleotide sequence ID" value="NZ_FONQ01000001.1"/>
</dbReference>
<dbReference type="STRING" id="935223.SAMN04488131_101376"/>
<dbReference type="EMBL" id="FONQ01000001">
    <property type="protein sequence ID" value="SFE32210.1"/>
    <property type="molecule type" value="Genomic_DNA"/>
</dbReference>
<name>A0A1I1ZPD6_9FLAO</name>
<dbReference type="Proteomes" id="UP000198596">
    <property type="component" value="Unassembled WGS sequence"/>
</dbReference>
<dbReference type="Pfam" id="PF02597">
    <property type="entry name" value="ThiS"/>
    <property type="match status" value="1"/>
</dbReference>
<protein>
    <submittedName>
        <fullName evidence="1">Sulfur carrier protein</fullName>
    </submittedName>
</protein>
<organism evidence="1 2">
    <name type="scientific">Flavobacterium xueshanense</name>
    <dbReference type="NCBI Taxonomy" id="935223"/>
    <lineage>
        <taxon>Bacteria</taxon>
        <taxon>Pseudomonadati</taxon>
        <taxon>Bacteroidota</taxon>
        <taxon>Flavobacteriia</taxon>
        <taxon>Flavobacteriales</taxon>
        <taxon>Flavobacteriaceae</taxon>
        <taxon>Flavobacterium</taxon>
    </lineage>
</organism>
<dbReference type="NCBIfam" id="TIGR01683">
    <property type="entry name" value="thiS"/>
    <property type="match status" value="1"/>
</dbReference>
<dbReference type="AlphaFoldDB" id="A0A1I1ZPD6"/>
<dbReference type="InterPro" id="IPR003749">
    <property type="entry name" value="ThiS/MoaD-like"/>
</dbReference>
<dbReference type="CDD" id="cd00565">
    <property type="entry name" value="Ubl_ThiS"/>
    <property type="match status" value="1"/>
</dbReference>
<gene>
    <name evidence="1" type="ORF">SAMN04488131_101376</name>
</gene>
<dbReference type="InterPro" id="IPR012675">
    <property type="entry name" value="Beta-grasp_dom_sf"/>
</dbReference>